<comment type="similarity">
    <text evidence="6">Belongs to the ThrE exporter (TC 2.A.79) family.</text>
</comment>
<sequence length="269" mass="28656">MLCFSMNGLCADAITDIALKAGCIVLENGGETYRTEDTIMRIASSLGACSPSSFVTPTVVMLSFTDTDGKHYSATRRIIRRGVNLRKVALINELSRRIERRKKEGRTQDLSQIEYVLRRVHCSKTYAPWAVLLCAACSSFVFALMFAGSFKDALGASAVGFVLRLIVMRLEKTSLNGFILSLVYGAAVSVLSELAFCLGGVDSALTVTTAVLMQVVPGLAIVNAIRDIIAGDLVSGAARTLEAFMVAAGLSAGSVLGLLVFSRLTGVLL</sequence>
<dbReference type="HOGENOM" id="CLU_070277_0_0_12"/>
<dbReference type="PANTHER" id="PTHR34390">
    <property type="entry name" value="UPF0442 PROTEIN YJJB-RELATED"/>
    <property type="match status" value="1"/>
</dbReference>
<evidence type="ECO:0000256" key="6">
    <source>
        <dbReference type="ARBA" id="ARBA00034125"/>
    </source>
</evidence>
<dbReference type="eggNOG" id="COG2966">
    <property type="taxonomic scope" value="Bacteria"/>
</dbReference>
<evidence type="ECO:0000256" key="5">
    <source>
        <dbReference type="ARBA" id="ARBA00023136"/>
    </source>
</evidence>
<evidence type="ECO:0000256" key="2">
    <source>
        <dbReference type="ARBA" id="ARBA00022475"/>
    </source>
</evidence>
<dbReference type="GO" id="GO:0005886">
    <property type="term" value="C:plasma membrane"/>
    <property type="evidence" value="ECO:0007669"/>
    <property type="project" value="UniProtKB-SubCell"/>
</dbReference>
<name>S3K2W0_TREMA</name>
<keyword evidence="5 7" id="KW-0472">Membrane</keyword>
<protein>
    <recommendedName>
        <fullName evidence="8">Threonine/serine exporter-like N-terminal domain-containing protein</fullName>
    </recommendedName>
</protein>
<evidence type="ECO:0000256" key="7">
    <source>
        <dbReference type="SAM" id="Phobius"/>
    </source>
</evidence>
<evidence type="ECO:0000259" key="8">
    <source>
        <dbReference type="Pfam" id="PF06738"/>
    </source>
</evidence>
<dbReference type="Pfam" id="PF06738">
    <property type="entry name" value="ThrE"/>
    <property type="match status" value="1"/>
</dbReference>
<dbReference type="AlphaFoldDB" id="S3K2W0"/>
<evidence type="ECO:0000256" key="4">
    <source>
        <dbReference type="ARBA" id="ARBA00022989"/>
    </source>
</evidence>
<evidence type="ECO:0000313" key="9">
    <source>
        <dbReference type="EMBL" id="EPF31256.1"/>
    </source>
</evidence>
<comment type="caution">
    <text evidence="9">The sequence shown here is derived from an EMBL/GenBank/DDBJ whole genome shotgun (WGS) entry which is preliminary data.</text>
</comment>
<feature type="transmembrane region" description="Helical" evidence="7">
    <location>
        <begin position="207"/>
        <end position="229"/>
    </location>
</feature>
<reference evidence="9 10" key="1">
    <citation type="submission" date="2013-04" db="EMBL/GenBank/DDBJ databases">
        <title>The Genome Sequence of Treponema maltophilum ATCC 51939.</title>
        <authorList>
            <consortium name="The Broad Institute Genomics Platform"/>
            <person name="Earl A."/>
            <person name="Ward D."/>
            <person name="Feldgarden M."/>
            <person name="Gevers D."/>
            <person name="Leonetti C."/>
            <person name="Blanton J.M."/>
            <person name="Dewhirst F.E."/>
            <person name="Izard J."/>
            <person name="Walker B."/>
            <person name="Young S."/>
            <person name="Zeng Q."/>
            <person name="Gargeya S."/>
            <person name="Fitzgerald M."/>
            <person name="Haas B."/>
            <person name="Abouelleil A."/>
            <person name="Allen A.W."/>
            <person name="Alvarado L."/>
            <person name="Arachchi H.M."/>
            <person name="Berlin A.M."/>
            <person name="Chapman S.B."/>
            <person name="Gainer-Dewar J."/>
            <person name="Goldberg J."/>
            <person name="Griggs A."/>
            <person name="Gujja S."/>
            <person name="Hansen M."/>
            <person name="Howarth C."/>
            <person name="Imamovic A."/>
            <person name="Ireland A."/>
            <person name="Larimer J."/>
            <person name="McCowan C."/>
            <person name="Murphy C."/>
            <person name="Pearson M."/>
            <person name="Poon T.W."/>
            <person name="Priest M."/>
            <person name="Roberts A."/>
            <person name="Saif S."/>
            <person name="Shea T."/>
            <person name="Sisk P."/>
            <person name="Sykes S."/>
            <person name="Wortman J."/>
            <person name="Nusbaum C."/>
            <person name="Birren B."/>
        </authorList>
    </citation>
    <scope>NUCLEOTIDE SEQUENCE [LARGE SCALE GENOMIC DNA]</scope>
    <source>
        <strain evidence="9 10">ATCC 51939</strain>
    </source>
</reference>
<dbReference type="PANTHER" id="PTHR34390:SF2">
    <property type="entry name" value="SUCCINATE TRANSPORTER SUBUNIT YJJP-RELATED"/>
    <property type="match status" value="1"/>
</dbReference>
<keyword evidence="3 7" id="KW-0812">Transmembrane</keyword>
<feature type="transmembrane region" description="Helical" evidence="7">
    <location>
        <begin position="241"/>
        <end position="261"/>
    </location>
</feature>
<dbReference type="Proteomes" id="UP000014541">
    <property type="component" value="Unassembled WGS sequence"/>
</dbReference>
<accession>S3K2W0</accession>
<dbReference type="STRING" id="1125699.HMPREF9194_01599"/>
<evidence type="ECO:0000313" key="10">
    <source>
        <dbReference type="Proteomes" id="UP000014541"/>
    </source>
</evidence>
<dbReference type="PATRIC" id="fig|1125699.3.peg.1612"/>
<proteinExistence type="inferred from homology"/>
<feature type="transmembrane region" description="Helical" evidence="7">
    <location>
        <begin position="177"/>
        <end position="201"/>
    </location>
</feature>
<feature type="domain" description="Threonine/serine exporter-like N-terminal" evidence="8">
    <location>
        <begin position="16"/>
        <end position="258"/>
    </location>
</feature>
<evidence type="ECO:0000256" key="3">
    <source>
        <dbReference type="ARBA" id="ARBA00022692"/>
    </source>
</evidence>
<dbReference type="InterPro" id="IPR010619">
    <property type="entry name" value="ThrE-like_N"/>
</dbReference>
<gene>
    <name evidence="9" type="ORF">HMPREF9194_01599</name>
</gene>
<keyword evidence="10" id="KW-1185">Reference proteome</keyword>
<dbReference type="EMBL" id="ATFF01000006">
    <property type="protein sequence ID" value="EPF31256.1"/>
    <property type="molecule type" value="Genomic_DNA"/>
</dbReference>
<dbReference type="InterPro" id="IPR050539">
    <property type="entry name" value="ThrE_Dicarb/AminoAcid_Exp"/>
</dbReference>
<keyword evidence="4 7" id="KW-1133">Transmembrane helix</keyword>
<comment type="subcellular location">
    <subcellularLocation>
        <location evidence="1">Cell membrane</location>
        <topology evidence="1">Multi-pass membrane protein</topology>
    </subcellularLocation>
</comment>
<dbReference type="GO" id="GO:0015744">
    <property type="term" value="P:succinate transport"/>
    <property type="evidence" value="ECO:0007669"/>
    <property type="project" value="TreeGrafter"/>
</dbReference>
<organism evidence="9 10">
    <name type="scientific">Treponema maltophilum ATCC 51939</name>
    <dbReference type="NCBI Taxonomy" id="1125699"/>
    <lineage>
        <taxon>Bacteria</taxon>
        <taxon>Pseudomonadati</taxon>
        <taxon>Spirochaetota</taxon>
        <taxon>Spirochaetia</taxon>
        <taxon>Spirochaetales</taxon>
        <taxon>Treponemataceae</taxon>
        <taxon>Treponema</taxon>
    </lineage>
</organism>
<evidence type="ECO:0000256" key="1">
    <source>
        <dbReference type="ARBA" id="ARBA00004651"/>
    </source>
</evidence>
<feature type="transmembrane region" description="Helical" evidence="7">
    <location>
        <begin position="126"/>
        <end position="147"/>
    </location>
</feature>
<keyword evidence="2" id="KW-1003">Cell membrane</keyword>
<dbReference type="GO" id="GO:0022857">
    <property type="term" value="F:transmembrane transporter activity"/>
    <property type="evidence" value="ECO:0007669"/>
    <property type="project" value="InterPro"/>
</dbReference>